<evidence type="ECO:0000256" key="2">
    <source>
        <dbReference type="ARBA" id="ARBA00002713"/>
    </source>
</evidence>
<dbReference type="InterPro" id="IPR004628">
    <property type="entry name" value="Man_deHydtase"/>
</dbReference>
<dbReference type="GO" id="GO:0042840">
    <property type="term" value="P:D-glucuronate catabolic process"/>
    <property type="evidence" value="ECO:0007669"/>
    <property type="project" value="TreeGrafter"/>
</dbReference>
<evidence type="ECO:0000313" key="11">
    <source>
        <dbReference type="Proteomes" id="UP000886785"/>
    </source>
</evidence>
<comment type="similarity">
    <text evidence="4 9">Belongs to the mannonate dehydratase family.</text>
</comment>
<accession>A0A9D1J1P9</accession>
<comment type="pathway">
    <text evidence="3 9">Carbohydrate metabolism; pentose and glucuronate interconversion.</text>
</comment>
<comment type="cofactor">
    <cofactor evidence="9">
        <name>Fe(2+)</name>
        <dbReference type="ChEBI" id="CHEBI:29033"/>
    </cofactor>
    <cofactor evidence="9">
        <name>Mn(2+)</name>
        <dbReference type="ChEBI" id="CHEBI:29035"/>
    </cofactor>
</comment>
<keyword evidence="7 9" id="KW-0464">Manganese</keyword>
<evidence type="ECO:0000256" key="7">
    <source>
        <dbReference type="ARBA" id="ARBA00023211"/>
    </source>
</evidence>
<dbReference type="NCBIfam" id="NF003027">
    <property type="entry name" value="PRK03906.1"/>
    <property type="match status" value="1"/>
</dbReference>
<dbReference type="Proteomes" id="UP000886785">
    <property type="component" value="Unassembled WGS sequence"/>
</dbReference>
<dbReference type="NCBIfam" id="TIGR00695">
    <property type="entry name" value="uxuA"/>
    <property type="match status" value="1"/>
</dbReference>
<reference evidence="10" key="1">
    <citation type="submission" date="2020-10" db="EMBL/GenBank/DDBJ databases">
        <authorList>
            <person name="Gilroy R."/>
        </authorList>
    </citation>
    <scope>NUCLEOTIDE SEQUENCE</scope>
    <source>
        <strain evidence="10">ChiSjej1B19-7085</strain>
    </source>
</reference>
<evidence type="ECO:0000256" key="9">
    <source>
        <dbReference type="HAMAP-Rule" id="MF_00106"/>
    </source>
</evidence>
<keyword evidence="8 9" id="KW-0456">Lyase</keyword>
<dbReference type="SUPFAM" id="SSF51658">
    <property type="entry name" value="Xylose isomerase-like"/>
    <property type="match status" value="1"/>
</dbReference>
<evidence type="ECO:0000256" key="5">
    <source>
        <dbReference type="ARBA" id="ARBA00012927"/>
    </source>
</evidence>
<dbReference type="GO" id="GO:0030145">
    <property type="term" value="F:manganese ion binding"/>
    <property type="evidence" value="ECO:0007669"/>
    <property type="project" value="TreeGrafter"/>
</dbReference>
<reference evidence="10" key="2">
    <citation type="journal article" date="2021" name="PeerJ">
        <title>Extensive microbial diversity within the chicken gut microbiome revealed by metagenomics and culture.</title>
        <authorList>
            <person name="Gilroy R."/>
            <person name="Ravi A."/>
            <person name="Getino M."/>
            <person name="Pursley I."/>
            <person name="Horton D.L."/>
            <person name="Alikhan N.F."/>
            <person name="Baker D."/>
            <person name="Gharbi K."/>
            <person name="Hall N."/>
            <person name="Watson M."/>
            <person name="Adriaenssens E.M."/>
            <person name="Foster-Nyarko E."/>
            <person name="Jarju S."/>
            <person name="Secka A."/>
            <person name="Antonio M."/>
            <person name="Oren A."/>
            <person name="Chaudhuri R.R."/>
            <person name="La Ragione R."/>
            <person name="Hildebrand F."/>
            <person name="Pallen M.J."/>
        </authorList>
    </citation>
    <scope>NUCLEOTIDE SEQUENCE</scope>
    <source>
        <strain evidence="10">ChiSjej1B19-7085</strain>
    </source>
</reference>
<keyword evidence="6 9" id="KW-0408">Iron</keyword>
<dbReference type="Gene3D" id="3.20.20.150">
    <property type="entry name" value="Divalent-metal-dependent TIM barrel enzymes"/>
    <property type="match status" value="1"/>
</dbReference>
<dbReference type="PIRSF" id="PIRSF016049">
    <property type="entry name" value="Man_dehyd"/>
    <property type="match status" value="1"/>
</dbReference>
<dbReference type="GO" id="GO:0008927">
    <property type="term" value="F:mannonate dehydratase activity"/>
    <property type="evidence" value="ECO:0007669"/>
    <property type="project" value="UniProtKB-UniRule"/>
</dbReference>
<dbReference type="EMBL" id="DVHF01000077">
    <property type="protein sequence ID" value="HIR57309.1"/>
    <property type="molecule type" value="Genomic_DNA"/>
</dbReference>
<comment type="function">
    <text evidence="2 9">Catalyzes the dehydration of D-mannonate.</text>
</comment>
<comment type="catalytic activity">
    <reaction evidence="1 9">
        <text>D-mannonate = 2-dehydro-3-deoxy-D-gluconate + H2O</text>
        <dbReference type="Rhea" id="RHEA:20097"/>
        <dbReference type="ChEBI" id="CHEBI:15377"/>
        <dbReference type="ChEBI" id="CHEBI:17767"/>
        <dbReference type="ChEBI" id="CHEBI:57990"/>
        <dbReference type="EC" id="4.2.1.8"/>
    </reaction>
</comment>
<dbReference type="PANTHER" id="PTHR30387">
    <property type="entry name" value="MANNONATE DEHYDRATASE"/>
    <property type="match status" value="1"/>
</dbReference>
<dbReference type="Pfam" id="PF03786">
    <property type="entry name" value="UxuA"/>
    <property type="match status" value="1"/>
</dbReference>
<name>A0A9D1J1P9_9FIRM</name>
<evidence type="ECO:0000256" key="6">
    <source>
        <dbReference type="ARBA" id="ARBA00023004"/>
    </source>
</evidence>
<dbReference type="AlphaFoldDB" id="A0A9D1J1P9"/>
<protein>
    <recommendedName>
        <fullName evidence="5 9">Mannonate dehydratase</fullName>
        <ecNumber evidence="5 9">4.2.1.8</ecNumber>
    </recommendedName>
    <alternativeName>
        <fullName evidence="9">D-mannonate hydro-lyase</fullName>
    </alternativeName>
</protein>
<dbReference type="HAMAP" id="MF_00106">
    <property type="entry name" value="UxuA"/>
    <property type="match status" value="1"/>
</dbReference>
<dbReference type="PANTHER" id="PTHR30387:SF2">
    <property type="entry name" value="MANNONATE DEHYDRATASE"/>
    <property type="match status" value="1"/>
</dbReference>
<comment type="caution">
    <text evidence="10">The sequence shown here is derived from an EMBL/GenBank/DDBJ whole genome shotgun (WGS) entry which is preliminary data.</text>
</comment>
<evidence type="ECO:0000256" key="1">
    <source>
        <dbReference type="ARBA" id="ARBA00001794"/>
    </source>
</evidence>
<gene>
    <name evidence="9 10" type="primary">uxuA</name>
    <name evidence="10" type="ORF">IAA54_06545</name>
</gene>
<dbReference type="InterPro" id="IPR036237">
    <property type="entry name" value="Xyl_isomerase-like_sf"/>
</dbReference>
<organism evidence="10 11">
    <name type="scientific">Candidatus Gallacutalibacter pullicola</name>
    <dbReference type="NCBI Taxonomy" id="2840830"/>
    <lineage>
        <taxon>Bacteria</taxon>
        <taxon>Bacillati</taxon>
        <taxon>Bacillota</taxon>
        <taxon>Clostridia</taxon>
        <taxon>Eubacteriales</taxon>
        <taxon>Candidatus Gallacutalibacter</taxon>
    </lineage>
</organism>
<dbReference type="EC" id="4.2.1.8" evidence="5 9"/>
<dbReference type="GO" id="GO:0008198">
    <property type="term" value="F:ferrous iron binding"/>
    <property type="evidence" value="ECO:0007669"/>
    <property type="project" value="TreeGrafter"/>
</dbReference>
<evidence type="ECO:0000256" key="4">
    <source>
        <dbReference type="ARBA" id="ARBA00007389"/>
    </source>
</evidence>
<proteinExistence type="inferred from homology"/>
<evidence type="ECO:0000313" key="10">
    <source>
        <dbReference type="EMBL" id="HIR57309.1"/>
    </source>
</evidence>
<sequence>MKMVFRWFGEKHDSIPIQYVSQIPNVSGVAATLMDKQAGDLWTADEIAALKNSITAAGLEMEVIESVNIHDDIKLGVPSREKYIENYKETIKNLGQAGVRVICYNFMPIFDWMRTDLWKKLDDGSETMSYDHTVMESIGEPNEMIRRFEAGSGGFSLPGWEPERLSMVKELFRKYDGITHDDLMDHLRYFLEQIMPVCEEYNVKMAIHPDDPPWDLFGLPRVLKDRDSMQEILTMVDNPYNGITLCTGSLGVSPDNDIPALIREFGARIPFAHVRNFKRTADKTFWETSHFTPDGSLDMYAIVKALHDCAPDCYIRPDHGRMIWGEKGRPGYGLYDRALGVAYINGLWESMDRQG</sequence>
<evidence type="ECO:0000256" key="3">
    <source>
        <dbReference type="ARBA" id="ARBA00004892"/>
    </source>
</evidence>
<evidence type="ECO:0000256" key="8">
    <source>
        <dbReference type="ARBA" id="ARBA00023239"/>
    </source>
</evidence>